<dbReference type="Gene3D" id="3.40.50.10320">
    <property type="entry name" value="LmbE-like"/>
    <property type="match status" value="1"/>
</dbReference>
<organism evidence="2 3">
    <name type="scientific">Corynebacterium phocae</name>
    <dbReference type="NCBI Taxonomy" id="161895"/>
    <lineage>
        <taxon>Bacteria</taxon>
        <taxon>Bacillati</taxon>
        <taxon>Actinomycetota</taxon>
        <taxon>Actinomycetes</taxon>
        <taxon>Mycobacteriales</taxon>
        <taxon>Corynebacteriaceae</taxon>
        <taxon>Corynebacterium</taxon>
    </lineage>
</organism>
<gene>
    <name evidence="2" type="ORF">CPHO_07915</name>
</gene>
<dbReference type="SUPFAM" id="SSF102588">
    <property type="entry name" value="LmbE-like"/>
    <property type="match status" value="1"/>
</dbReference>
<name>A0A1L7D3T1_9CORY</name>
<dbReference type="PANTHER" id="PTHR12993">
    <property type="entry name" value="N-ACETYLGLUCOSAMINYL-PHOSPHATIDYLINOSITOL DE-N-ACETYLASE-RELATED"/>
    <property type="match status" value="1"/>
</dbReference>
<keyword evidence="1" id="KW-0862">Zinc</keyword>
<dbReference type="GO" id="GO:0016137">
    <property type="term" value="P:glycoside metabolic process"/>
    <property type="evidence" value="ECO:0007669"/>
    <property type="project" value="UniProtKB-ARBA"/>
</dbReference>
<dbReference type="Pfam" id="PF02585">
    <property type="entry name" value="PIG-L"/>
    <property type="match status" value="1"/>
</dbReference>
<evidence type="ECO:0000313" key="2">
    <source>
        <dbReference type="EMBL" id="APT92826.1"/>
    </source>
</evidence>
<dbReference type="InterPro" id="IPR024078">
    <property type="entry name" value="LmbE-like_dom_sf"/>
</dbReference>
<dbReference type="OrthoDB" id="158614at2"/>
<proteinExistence type="predicted"/>
<dbReference type="GO" id="GO:0016811">
    <property type="term" value="F:hydrolase activity, acting on carbon-nitrogen (but not peptide) bonds, in linear amides"/>
    <property type="evidence" value="ECO:0007669"/>
    <property type="project" value="TreeGrafter"/>
</dbReference>
<evidence type="ECO:0000256" key="1">
    <source>
        <dbReference type="ARBA" id="ARBA00022833"/>
    </source>
</evidence>
<keyword evidence="3" id="KW-1185">Reference proteome</keyword>
<dbReference type="PANTHER" id="PTHR12993:SF26">
    <property type="entry name" value="1D-MYO-INOSITOL 2-ACETAMIDO-2-DEOXY-ALPHA-D-GLUCOPYRANOSIDE DEACETYLASE"/>
    <property type="match status" value="1"/>
</dbReference>
<dbReference type="STRING" id="161895.CPHO_07915"/>
<dbReference type="InterPro" id="IPR003737">
    <property type="entry name" value="GlcNAc_PI_deacetylase-related"/>
</dbReference>
<evidence type="ECO:0000313" key="3">
    <source>
        <dbReference type="Proteomes" id="UP000185491"/>
    </source>
</evidence>
<dbReference type="Proteomes" id="UP000185491">
    <property type="component" value="Chromosome"/>
</dbReference>
<dbReference type="AlphaFoldDB" id="A0A1L7D3T1"/>
<protein>
    <submittedName>
        <fullName evidence="2">1D-myo-inositol 2-acetamido-2-deoxy-alpha-D-glucopyranoside deacetylase</fullName>
    </submittedName>
</protein>
<dbReference type="RefSeq" id="WP_075734729.1">
    <property type="nucleotide sequence ID" value="NZ_CP009249.1"/>
</dbReference>
<dbReference type="KEGG" id="cpho:CPHO_07915"/>
<reference evidence="2 3" key="1">
    <citation type="submission" date="2014-08" db="EMBL/GenBank/DDBJ databases">
        <title>Complete genome sequence of Corynebacterium phocae M408/89/1(T)(=DSM 44612(T)), isolated from the common seal (Phoca vitulina).</title>
        <authorList>
            <person name="Ruckert C."/>
            <person name="Albersmeier A."/>
            <person name="Winkler A."/>
            <person name="Kalinowski J."/>
        </authorList>
    </citation>
    <scope>NUCLEOTIDE SEQUENCE [LARGE SCALE GENOMIC DNA]</scope>
    <source>
        <strain evidence="2 3">M408/89/1</strain>
    </source>
</reference>
<dbReference type="EMBL" id="CP009249">
    <property type="protein sequence ID" value="APT92826.1"/>
    <property type="molecule type" value="Genomic_DNA"/>
</dbReference>
<accession>A0A1L7D3T1</accession>
<sequence length="291" mass="30603">MPDLNGYRVVAVHAHPDDEALFTGGTLADMARRGAEVTVITLTLGDEGEVIGGTYGNLVPAGLLGGLRARELEDSARALGVAVEMLGGAGFFRDSGMVGSPAHDDPRALVNRQDEAARLLRTRLACLRPHIVLTYGPDGGYGHPDHVAAHRITHAAAAPEQRVWWAIFDRESHRAGLEAVMAPRGWQKPDEAYFANFTTAGAAVTYPLDDASLAAKKAAMAAHPTQIWLADATVSVTNPRAAVAGVTDPGVVAGAYALSNLLVMPLLRAEHYQAGANCPPQATGLLDGLRP</sequence>